<dbReference type="InterPro" id="IPR007719">
    <property type="entry name" value="PCS_N"/>
</dbReference>
<dbReference type="InterPro" id="IPR036361">
    <property type="entry name" value="SAP_dom_sf"/>
</dbReference>
<dbReference type="Gene3D" id="1.10.720.30">
    <property type="entry name" value="SAP domain"/>
    <property type="match status" value="1"/>
</dbReference>
<dbReference type="Pfam" id="PF13516">
    <property type="entry name" value="LRR_6"/>
    <property type="match status" value="8"/>
</dbReference>
<evidence type="ECO:0000259" key="8">
    <source>
        <dbReference type="PROSITE" id="PS51443"/>
    </source>
</evidence>
<feature type="compositionally biased region" description="Basic and acidic residues" evidence="6">
    <location>
        <begin position="837"/>
        <end position="859"/>
    </location>
</feature>
<feature type="compositionally biased region" description="Polar residues" evidence="6">
    <location>
        <begin position="825"/>
        <end position="836"/>
    </location>
</feature>
<feature type="compositionally biased region" description="Polar residues" evidence="6">
    <location>
        <begin position="807"/>
        <end position="816"/>
    </location>
</feature>
<dbReference type="InterPro" id="IPR038765">
    <property type="entry name" value="Papain-like_cys_pep_sf"/>
</dbReference>
<sequence>MDMTILKETSQLPFSHIFIANQWLAILSAEKQASIHRSTQRKPSPMTSNQESATNVEAQPVDPDTLNLRQLRIELKRFGLSPSGSKADLIKRYKLATGVIDAKTVAEDANKVQSKSILKGRKDTAIHPDMKASKRKTKPPSKLLMTTSSILDAEDDHLSHSDEDYEIEEDEGWKTFANFYNKRKSAGLDNDEIERRKRLKLALAEEESYKHPTEYPPEYNSDDPSTKPSIPSPKNQSKGLNAAQKSQLKSLKEAEALDNHLLDVTQMRFFDHAALELERIKMQEEYDTEISKLEGQVEGMKREIKAKDNIIEALRTGIFSGSAVRSTIPAVTAPVQETVYNWMAIQRLMGEFADHKRMMLATRWSKNYLQKCLSRSIQQAGSEPAFSITKRCVVVRDMSPSPSPIQTPVQPSSFYKRPLPNHLVPFSSPEALDTGSMESYWTLAEQFHTQSEPAYCGLATLTMVLNALQIDPNRLWKGPWRWYNEDLLDCCTPLEREGITMNNFACLAKCNGADVEVVKAENSTLSDFRERIKAVCNKQDEYIVVSFSRNILGQTGHFSAISAYHEGKDMVLVMDTAKFKYPAFWCPVTMLYEAMLPKDRVTNLSRGYFVLRRSNQRAIPHMHTHKDPSHSESQRDLDLQRCWSMLSHYLTHRLPVVLREMKPKVVGDVVYHTLKYLPKNSEMLLRSFETTGQRETLESQLCGTKMYSVINEIYQESPGLCDLNAEMATLLIISAPSQLYREVPPEVKNRLSELRDIDTLPIELSQQVIQLRHQMLNFAWQCGCKREDLIEETIPSSRELLYVTMNSEGQPSTGTLSVVEEEPTSSDVHTDASSGDTHTEEAKEDLLTERYSSEGREGSELSAEATVEDANSENVEGIAKGEASDPTPAQIDQAAEQSHEIVNSASAESNKEETIQDAAHESTKDTEDISQESSDHVTDVPQEAESRPTTPEIEKEDTGSVEGSADVVRDNDPSVSNTEPNTKERVSPLTSPTMTEDHPEIDLTRAGTRDEIREMKETLLMEEGEKTQHHLTKRDVIRIYQAKCKDLGITPNSLRESRFTAILNKNCSGHTFNMKDTGLGELAGTVIADILAPDTFYTQLLLAGNSFRDSGAVAIAQMLKINRTITDLDLRSNDIDLAGGNALFKELADNTTLKSLDLSGMSGVNRNHIGRSGAEMLKEALKKNRTLEQLMLRENGFGSEGAAVVAQGLKVSSPSDTRPHLCKVNYGLRTLDMGANNIGSEGCKAIAEGVLMSVIQHLHLSRNNITDSGAHAIAEILQGSRRLVSVDLSGNRIGPSGGKHIGEAIKDNRSLEYLNLDKNELGATGIRVMAESLKDNVTLKTLLLTHNRIDSKGGVEMAEALRSNRGLTKLDLSSNYLGDTGATAFASSIRFNIDLAYLDLSNNKIGGAELAATLQNNQTLRYFYLKNNSMSETTGEAFSLFLKNNTYLLGIDITFNDFNYRHIDLVEKRVKENLRAYRGAAIDRYQREIEVLQSDKNRLIHAESQLEKEKEMLQGMEKRMEERLQTLERTEADEKERIREMKETLLETTKLISKTEAKQMALSHEASKIRSDKDARYWALIQKLHKEKDNNARLEKRIRAKKQQVEEQKQKNDKEIQGLEEQLRIRQFDKSQSEEDLMKVQDEVTRLRALLDVSTMQQTVELHNGAPAAQNNATQQKQTRFPALKSR</sequence>
<dbReference type="SUPFAM" id="SSF54001">
    <property type="entry name" value="Cysteine proteinases"/>
    <property type="match status" value="1"/>
</dbReference>
<dbReference type="GO" id="GO:0010038">
    <property type="term" value="P:response to metal ion"/>
    <property type="evidence" value="ECO:0007669"/>
    <property type="project" value="InterPro"/>
</dbReference>
<dbReference type="Pfam" id="PF05023">
    <property type="entry name" value="Phytochelatin"/>
    <property type="match status" value="1"/>
</dbReference>
<dbReference type="PANTHER" id="PTHR33447">
    <property type="entry name" value="GLUTATHIONE GAMMA-GLUTAMYLCYSTEINYLTRANSFERASE"/>
    <property type="match status" value="1"/>
</dbReference>
<evidence type="ECO:0000256" key="1">
    <source>
        <dbReference type="ARBA" id="ARBA00012468"/>
    </source>
</evidence>
<dbReference type="InterPro" id="IPR001611">
    <property type="entry name" value="Leu-rich_rpt"/>
</dbReference>
<feature type="region of interest" description="Disordered" evidence="6">
    <location>
        <begin position="807"/>
        <end position="1001"/>
    </location>
</feature>
<dbReference type="InParanoid" id="A0A2P6NFF4"/>
<dbReference type="Pfam" id="PF02037">
    <property type="entry name" value="SAP"/>
    <property type="match status" value="1"/>
</dbReference>
<keyword evidence="5" id="KW-0175">Coiled coil</keyword>
<reference evidence="9 10" key="1">
    <citation type="journal article" date="2018" name="Genome Biol. Evol.">
        <title>Multiple Roots of Fruiting Body Formation in Amoebozoa.</title>
        <authorList>
            <person name="Hillmann F."/>
            <person name="Forbes G."/>
            <person name="Novohradska S."/>
            <person name="Ferling I."/>
            <person name="Riege K."/>
            <person name="Groth M."/>
            <person name="Westermann M."/>
            <person name="Marz M."/>
            <person name="Spaller T."/>
            <person name="Winckler T."/>
            <person name="Schaap P."/>
            <person name="Glockner G."/>
        </authorList>
    </citation>
    <scope>NUCLEOTIDE SEQUENCE [LARGE SCALE GENOMIC DNA]</scope>
    <source>
        <strain evidence="9 10">Jena</strain>
    </source>
</reference>
<dbReference type="Proteomes" id="UP000241769">
    <property type="component" value="Unassembled WGS sequence"/>
</dbReference>
<dbReference type="EC" id="2.3.2.15" evidence="1"/>
<evidence type="ECO:0000256" key="6">
    <source>
        <dbReference type="SAM" id="MobiDB-lite"/>
    </source>
</evidence>
<feature type="coiled-coil region" evidence="5">
    <location>
        <begin position="283"/>
        <end position="310"/>
    </location>
</feature>
<organism evidence="9 10">
    <name type="scientific">Planoprotostelium fungivorum</name>
    <dbReference type="NCBI Taxonomy" id="1890364"/>
    <lineage>
        <taxon>Eukaryota</taxon>
        <taxon>Amoebozoa</taxon>
        <taxon>Evosea</taxon>
        <taxon>Variosea</taxon>
        <taxon>Cavosteliida</taxon>
        <taxon>Cavosteliaceae</taxon>
        <taxon>Planoprotostelium</taxon>
    </lineage>
</organism>
<comment type="caution">
    <text evidence="9">The sequence shown here is derived from an EMBL/GenBank/DDBJ whole genome shotgun (WGS) entry which is preliminary data.</text>
</comment>
<dbReference type="SMART" id="SM00513">
    <property type="entry name" value="SAP"/>
    <property type="match status" value="1"/>
</dbReference>
<proteinExistence type="predicted"/>
<dbReference type="EMBL" id="MDYQ01000098">
    <property type="protein sequence ID" value="PRP82693.1"/>
    <property type="molecule type" value="Genomic_DNA"/>
</dbReference>
<feature type="region of interest" description="Disordered" evidence="6">
    <location>
        <begin position="207"/>
        <end position="247"/>
    </location>
</feature>
<feature type="compositionally biased region" description="Polar residues" evidence="6">
    <location>
        <begin position="222"/>
        <end position="247"/>
    </location>
</feature>
<dbReference type="PROSITE" id="PS50800">
    <property type="entry name" value="SAP"/>
    <property type="match status" value="1"/>
</dbReference>
<evidence type="ECO:0000313" key="10">
    <source>
        <dbReference type="Proteomes" id="UP000241769"/>
    </source>
</evidence>
<dbReference type="OrthoDB" id="120976at2759"/>
<name>A0A2P6NFF4_9EUKA</name>
<evidence type="ECO:0000313" key="9">
    <source>
        <dbReference type="EMBL" id="PRP82693.1"/>
    </source>
</evidence>
<dbReference type="InterPro" id="IPR032675">
    <property type="entry name" value="LRR_dom_sf"/>
</dbReference>
<feature type="compositionally biased region" description="Basic and acidic residues" evidence="6">
    <location>
        <begin position="909"/>
        <end position="938"/>
    </location>
</feature>
<dbReference type="SUPFAM" id="SSF52047">
    <property type="entry name" value="RNI-like"/>
    <property type="match status" value="1"/>
</dbReference>
<evidence type="ECO:0000256" key="2">
    <source>
        <dbReference type="ARBA" id="ARBA00022539"/>
    </source>
</evidence>
<dbReference type="InterPro" id="IPR003034">
    <property type="entry name" value="SAP_dom"/>
</dbReference>
<evidence type="ECO:0000256" key="3">
    <source>
        <dbReference type="ARBA" id="ARBA00022679"/>
    </source>
</evidence>
<dbReference type="Gene3D" id="3.90.70.30">
    <property type="entry name" value="Phytochelatin synthase, N-terminal domain"/>
    <property type="match status" value="1"/>
</dbReference>
<keyword evidence="10" id="KW-1185">Reference proteome</keyword>
<feature type="domain" description="Peptidase C83" evidence="8">
    <location>
        <begin position="409"/>
        <end position="616"/>
    </location>
</feature>
<keyword evidence="2" id="KW-0104">Cadmium</keyword>
<keyword evidence="3" id="KW-0808">Transferase</keyword>
<dbReference type="GO" id="GO:0016756">
    <property type="term" value="F:glutathione gamma-glutamylcysteinyltransferase activity"/>
    <property type="evidence" value="ECO:0007669"/>
    <property type="project" value="UniProtKB-EC"/>
</dbReference>
<evidence type="ECO:0000259" key="7">
    <source>
        <dbReference type="PROSITE" id="PS50800"/>
    </source>
</evidence>
<dbReference type="InterPro" id="IPR040409">
    <property type="entry name" value="PCS-like"/>
</dbReference>
<gene>
    <name evidence="9" type="ORF">PROFUN_10057</name>
</gene>
<protein>
    <recommendedName>
        <fullName evidence="1">glutathione gamma-glutamylcysteinyltransferase</fullName>
        <ecNumber evidence="1">2.3.2.15</ecNumber>
    </recommendedName>
</protein>
<dbReference type="SMART" id="SM00368">
    <property type="entry name" value="LRR_RI"/>
    <property type="match status" value="12"/>
</dbReference>
<dbReference type="FunFam" id="3.90.70.30:FF:000001">
    <property type="entry name" value="Glutathione gamma-glutamylcysteinyltransferase 1"/>
    <property type="match status" value="1"/>
</dbReference>
<feature type="domain" description="SAP" evidence="7">
    <location>
        <begin position="63"/>
        <end position="97"/>
    </location>
</feature>
<evidence type="ECO:0000256" key="5">
    <source>
        <dbReference type="SAM" id="Coils"/>
    </source>
</evidence>
<keyword evidence="4" id="KW-0479">Metal-binding</keyword>
<feature type="compositionally biased region" description="Polar residues" evidence="6">
    <location>
        <begin position="35"/>
        <end position="57"/>
    </location>
</feature>
<feature type="region of interest" description="Disordered" evidence="6">
    <location>
        <begin position="35"/>
        <end position="59"/>
    </location>
</feature>
<evidence type="ECO:0000256" key="4">
    <source>
        <dbReference type="ARBA" id="ARBA00022723"/>
    </source>
</evidence>
<dbReference type="InterPro" id="IPR038156">
    <property type="entry name" value="PCS_N_sf"/>
</dbReference>
<feature type="region of interest" description="Disordered" evidence="6">
    <location>
        <begin position="1665"/>
        <end position="1687"/>
    </location>
</feature>
<dbReference type="PROSITE" id="PS51443">
    <property type="entry name" value="PCS"/>
    <property type="match status" value="1"/>
</dbReference>
<feature type="compositionally biased region" description="Low complexity" evidence="6">
    <location>
        <begin position="1666"/>
        <end position="1679"/>
    </location>
</feature>
<dbReference type="GO" id="GO:0046938">
    <property type="term" value="P:phytochelatin biosynthetic process"/>
    <property type="evidence" value="ECO:0007669"/>
    <property type="project" value="InterPro"/>
</dbReference>
<accession>A0A2P6NFF4</accession>
<feature type="coiled-coil region" evidence="5">
    <location>
        <begin position="1584"/>
        <end position="1650"/>
    </location>
</feature>
<feature type="coiled-coil region" evidence="5">
    <location>
        <begin position="1482"/>
        <end position="1558"/>
    </location>
</feature>
<dbReference type="GO" id="GO:0046872">
    <property type="term" value="F:metal ion binding"/>
    <property type="evidence" value="ECO:0007669"/>
    <property type="project" value="UniProtKB-KW"/>
</dbReference>
<dbReference type="Gene3D" id="3.80.10.10">
    <property type="entry name" value="Ribonuclease Inhibitor"/>
    <property type="match status" value="3"/>
</dbReference>